<evidence type="ECO:0000256" key="3">
    <source>
        <dbReference type="PROSITE-ProRule" id="PRU00529"/>
    </source>
</evidence>
<dbReference type="PROSITE" id="PS01261">
    <property type="entry name" value="UPF0020"/>
    <property type="match status" value="1"/>
</dbReference>
<dbReference type="InterPro" id="IPR004114">
    <property type="entry name" value="THUMP_dom"/>
</dbReference>
<dbReference type="STRING" id="89059.LAC1533_1261"/>
<name>A0A0R2K7G1_9LACO</name>
<evidence type="ECO:0000256" key="1">
    <source>
        <dbReference type="ARBA" id="ARBA00022603"/>
    </source>
</evidence>
<dbReference type="Pfam" id="PF01170">
    <property type="entry name" value="UPF0020"/>
    <property type="match status" value="1"/>
</dbReference>
<comment type="caution">
    <text evidence="5">The sequence shown here is derived from an EMBL/GenBank/DDBJ whole genome shotgun (WGS) entry which is preliminary data.</text>
</comment>
<accession>A0A0R2K7G1</accession>
<keyword evidence="3" id="KW-0694">RNA-binding</keyword>
<dbReference type="InterPro" id="IPR000241">
    <property type="entry name" value="RlmKL-like_Mtase"/>
</dbReference>
<evidence type="ECO:0000256" key="2">
    <source>
        <dbReference type="ARBA" id="ARBA00022679"/>
    </source>
</evidence>
<evidence type="ECO:0000259" key="4">
    <source>
        <dbReference type="PROSITE" id="PS51165"/>
    </source>
</evidence>
<dbReference type="Pfam" id="PF22020">
    <property type="entry name" value="RlmL_1st"/>
    <property type="match status" value="1"/>
</dbReference>
<sequence>MKHFVLILTAYFFLNEYGGSLIMEEYNLIATCASGIEALVGNELRHLGYETQIENGRARFKGTFEDIFWTNMWLRTADRIKIVLAEFEAKTFDDLFEQTKAITWDQFLPMDAEFPVNAKSQKSTLHHVPSIQSIVKKAVVKQMSAAYHRRTKFPESGAKFQIEAVLNKDHVMLLLDTTGDSLFKRGYRVEKGAAPLKENMAAALILLARWYPEMPFVDPVCGSGTLPIEAALIGRNIAPGSWRSFACESWPLFPQEIAEKLRVKAKAAQNKEQQLGIHGYDIDEQMISISRLNANKAGVLHDIEFKQLAVKDFKTTAKNGVIVANPPYGVRLSDQKEAAKLYQQMGELYRPLKTWSKYILSSDLNFEKEYGQKATKRRKLYNGALRTDLFQYWGKKDRSITTE</sequence>
<dbReference type="GO" id="GO:0070043">
    <property type="term" value="F:rRNA (guanine-N7-)-methyltransferase activity"/>
    <property type="evidence" value="ECO:0007669"/>
    <property type="project" value="TreeGrafter"/>
</dbReference>
<organism evidence="5 6">
    <name type="scientific">Ligilactobacillus acidipiscis</name>
    <dbReference type="NCBI Taxonomy" id="89059"/>
    <lineage>
        <taxon>Bacteria</taxon>
        <taxon>Bacillati</taxon>
        <taxon>Bacillota</taxon>
        <taxon>Bacilli</taxon>
        <taxon>Lactobacillales</taxon>
        <taxon>Lactobacillaceae</taxon>
        <taxon>Ligilactobacillus</taxon>
    </lineage>
</organism>
<proteinExistence type="predicted"/>
<dbReference type="Pfam" id="PF02926">
    <property type="entry name" value="THUMP"/>
    <property type="match status" value="1"/>
</dbReference>
<dbReference type="Gene3D" id="3.30.2130.30">
    <property type="match status" value="1"/>
</dbReference>
<keyword evidence="1" id="KW-0489">Methyltransferase</keyword>
<keyword evidence="2" id="KW-0808">Transferase</keyword>
<dbReference type="CDD" id="cd11715">
    <property type="entry name" value="THUMP_AdoMetMT"/>
    <property type="match status" value="1"/>
</dbReference>
<dbReference type="GO" id="GO:0008990">
    <property type="term" value="F:rRNA (guanine-N2-)-methyltransferase activity"/>
    <property type="evidence" value="ECO:0007669"/>
    <property type="project" value="TreeGrafter"/>
</dbReference>
<dbReference type="AlphaFoldDB" id="A0A0R2K7G1"/>
<evidence type="ECO:0000313" key="5">
    <source>
        <dbReference type="EMBL" id="KRN83798.1"/>
    </source>
</evidence>
<dbReference type="InterPro" id="IPR054170">
    <property type="entry name" value="RlmL_1st"/>
</dbReference>
<dbReference type="PATRIC" id="fig|89059.3.peg.1427"/>
<protein>
    <recommendedName>
        <fullName evidence="4">THUMP domain-containing protein</fullName>
    </recommendedName>
</protein>
<evidence type="ECO:0000313" key="6">
    <source>
        <dbReference type="Proteomes" id="UP000051491"/>
    </source>
</evidence>
<dbReference type="InterPro" id="IPR002052">
    <property type="entry name" value="DNA_methylase_N6_adenine_CS"/>
</dbReference>
<dbReference type="PANTHER" id="PTHR47313:SF1">
    <property type="entry name" value="RIBOSOMAL RNA LARGE SUBUNIT METHYLTRANSFERASE K_L"/>
    <property type="match status" value="1"/>
</dbReference>
<reference evidence="5 6" key="1">
    <citation type="journal article" date="2015" name="Genome Announc.">
        <title>Expanding the biotechnology potential of lactobacilli through comparative genomics of 213 strains and associated genera.</title>
        <authorList>
            <person name="Sun Z."/>
            <person name="Harris H.M."/>
            <person name="McCann A."/>
            <person name="Guo C."/>
            <person name="Argimon S."/>
            <person name="Zhang W."/>
            <person name="Yang X."/>
            <person name="Jeffery I.B."/>
            <person name="Cooney J.C."/>
            <person name="Kagawa T.F."/>
            <person name="Liu W."/>
            <person name="Song Y."/>
            <person name="Salvetti E."/>
            <person name="Wrobel A."/>
            <person name="Rasinkangas P."/>
            <person name="Parkhill J."/>
            <person name="Rea M.C."/>
            <person name="O'Sullivan O."/>
            <person name="Ritari J."/>
            <person name="Douillard F.P."/>
            <person name="Paul Ross R."/>
            <person name="Yang R."/>
            <person name="Briner A.E."/>
            <person name="Felis G.E."/>
            <person name="de Vos W.M."/>
            <person name="Barrangou R."/>
            <person name="Klaenhammer T.R."/>
            <person name="Caufield P.W."/>
            <person name="Cui Y."/>
            <person name="Zhang H."/>
            <person name="O'Toole P.W."/>
        </authorList>
    </citation>
    <scope>NUCLEOTIDE SEQUENCE [LARGE SCALE GENOMIC DNA]</scope>
    <source>
        <strain evidence="5 6">DSM 15353</strain>
    </source>
</reference>
<dbReference type="GO" id="GO:0003723">
    <property type="term" value="F:RNA binding"/>
    <property type="evidence" value="ECO:0007669"/>
    <property type="project" value="UniProtKB-UniRule"/>
</dbReference>
<dbReference type="Gene3D" id="3.40.50.150">
    <property type="entry name" value="Vaccinia Virus protein VP39"/>
    <property type="match status" value="1"/>
</dbReference>
<dbReference type="InterPro" id="IPR029063">
    <property type="entry name" value="SAM-dependent_MTases_sf"/>
</dbReference>
<dbReference type="InterPro" id="IPR053943">
    <property type="entry name" value="RlmKL-like_Mtase_CS"/>
</dbReference>
<dbReference type="SMART" id="SM00981">
    <property type="entry name" value="THUMP"/>
    <property type="match status" value="1"/>
</dbReference>
<feature type="domain" description="THUMP" evidence="4">
    <location>
        <begin position="66"/>
        <end position="177"/>
    </location>
</feature>
<dbReference type="PROSITE" id="PS00092">
    <property type="entry name" value="N6_MTASE"/>
    <property type="match status" value="1"/>
</dbReference>
<dbReference type="PANTHER" id="PTHR47313">
    <property type="entry name" value="RIBOSOMAL RNA LARGE SUBUNIT METHYLTRANSFERASE K/L"/>
    <property type="match status" value="1"/>
</dbReference>
<gene>
    <name evidence="5" type="ORF">IV43_GL001329</name>
</gene>
<dbReference type="PROSITE" id="PS51165">
    <property type="entry name" value="THUMP"/>
    <property type="match status" value="1"/>
</dbReference>
<dbReference type="Proteomes" id="UP000051491">
    <property type="component" value="Unassembled WGS sequence"/>
</dbReference>
<dbReference type="EMBL" id="JQBK01000036">
    <property type="protein sequence ID" value="KRN83798.1"/>
    <property type="molecule type" value="Genomic_DNA"/>
</dbReference>
<dbReference type="SUPFAM" id="SSF53335">
    <property type="entry name" value="S-adenosyl-L-methionine-dependent methyltransferases"/>
    <property type="match status" value="1"/>
</dbReference>